<proteinExistence type="predicted"/>
<evidence type="ECO:0000313" key="1">
    <source>
        <dbReference type="EMBL" id="RAL03039.1"/>
    </source>
</evidence>
<accession>A0A395H681</accession>
<dbReference type="Proteomes" id="UP000249402">
    <property type="component" value="Unassembled WGS sequence"/>
</dbReference>
<dbReference type="GeneID" id="37225685"/>
<dbReference type="VEuPathDB" id="FungiDB:BO80DRAFT_433318"/>
<dbReference type="SUPFAM" id="SSF52047">
    <property type="entry name" value="RNI-like"/>
    <property type="match status" value="1"/>
</dbReference>
<dbReference type="RefSeq" id="XP_025577366.1">
    <property type="nucleotide sequence ID" value="XM_025720820.1"/>
</dbReference>
<keyword evidence="2" id="KW-1185">Reference proteome</keyword>
<evidence type="ECO:0008006" key="3">
    <source>
        <dbReference type="Google" id="ProtNLM"/>
    </source>
</evidence>
<dbReference type="AlphaFoldDB" id="A0A395H681"/>
<protein>
    <recommendedName>
        <fullName evidence="3">F-box domain-containing protein</fullName>
    </recommendedName>
</protein>
<organism evidence="1 2">
    <name type="scientific">Aspergillus ibericus CBS 121593</name>
    <dbReference type="NCBI Taxonomy" id="1448316"/>
    <lineage>
        <taxon>Eukaryota</taxon>
        <taxon>Fungi</taxon>
        <taxon>Dikarya</taxon>
        <taxon>Ascomycota</taxon>
        <taxon>Pezizomycotina</taxon>
        <taxon>Eurotiomycetes</taxon>
        <taxon>Eurotiomycetidae</taxon>
        <taxon>Eurotiales</taxon>
        <taxon>Aspergillaceae</taxon>
        <taxon>Aspergillus</taxon>
        <taxon>Aspergillus subgen. Circumdati</taxon>
    </lineage>
</organism>
<evidence type="ECO:0000313" key="2">
    <source>
        <dbReference type="Proteomes" id="UP000249402"/>
    </source>
</evidence>
<reference evidence="1 2" key="1">
    <citation type="submission" date="2018-02" db="EMBL/GenBank/DDBJ databases">
        <title>The genomes of Aspergillus section Nigri reveals drivers in fungal speciation.</title>
        <authorList>
            <consortium name="DOE Joint Genome Institute"/>
            <person name="Vesth T.C."/>
            <person name="Nybo J."/>
            <person name="Theobald S."/>
            <person name="Brandl J."/>
            <person name="Frisvad J.C."/>
            <person name="Nielsen K.F."/>
            <person name="Lyhne E.K."/>
            <person name="Kogle M.E."/>
            <person name="Kuo A."/>
            <person name="Riley R."/>
            <person name="Clum A."/>
            <person name="Nolan M."/>
            <person name="Lipzen A."/>
            <person name="Salamov A."/>
            <person name="Henrissat B."/>
            <person name="Wiebenga A."/>
            <person name="De vries R.P."/>
            <person name="Grigoriev I.V."/>
            <person name="Mortensen U.H."/>
            <person name="Andersen M.R."/>
            <person name="Baker S.E."/>
        </authorList>
    </citation>
    <scope>NUCLEOTIDE SEQUENCE [LARGE SCALE GENOMIC DNA]</scope>
    <source>
        <strain evidence="1 2">CBS 121593</strain>
    </source>
</reference>
<gene>
    <name evidence="1" type="ORF">BO80DRAFT_433318</name>
</gene>
<sequence>MKNSSRRLLYRSFNGKLSPEQCLECLRGFSQVLHKNSSLGREISLEDIFKILLKQTPNLRCLVVPSYRRFTKFLNNLLKDNDFLGQLRIFDSRMAGSTDLSSLQWWCPIFRPRQLSYISLANCEVWNHNDIPPEVQISGGLSVRHIEIEASVLRYSTLARLIRNCKRLETFRYDESPSFYDGDSDPGTIIRALSLHQDSLKQLHLDCPSRGEDQNHDQVPKLESLESFLSLEKLYVTQSSLPRCPLLPPSLKVLDINSRLEPLEPELFHNLGIASHSSLKALSELYIDLLKFEDYHEGTFDSFNSRQLRSIFSPEKGVNGEIKNAPQHLCYDLYLEIKLGVDYNTQGCL</sequence>
<name>A0A395H681_9EURO</name>
<dbReference type="EMBL" id="KZ824429">
    <property type="protein sequence ID" value="RAL03039.1"/>
    <property type="molecule type" value="Genomic_DNA"/>
</dbReference>